<proteinExistence type="predicted"/>
<evidence type="ECO:0000313" key="1">
    <source>
        <dbReference type="EMBL" id="CAG8714089.1"/>
    </source>
</evidence>
<sequence>QKREICKIKEKELNLSNVILTQKYNIEKLTVTNILNEKEHWLAILGDQGKIKKFCGPKWPQLKNILSL</sequence>
<feature type="non-terminal residue" evidence="1">
    <location>
        <position position="1"/>
    </location>
</feature>
<gene>
    <name evidence="1" type="ORF">FMOSSE_LOCUS14520</name>
</gene>
<dbReference type="EMBL" id="CAJVPP010011398">
    <property type="protein sequence ID" value="CAG8714089.1"/>
    <property type="molecule type" value="Genomic_DNA"/>
</dbReference>
<protein>
    <submittedName>
        <fullName evidence="1">1258_t:CDS:1</fullName>
    </submittedName>
</protein>
<dbReference type="AlphaFoldDB" id="A0A9N9N8N4"/>
<dbReference type="Gene3D" id="1.10.10.60">
    <property type="entry name" value="Homeodomain-like"/>
    <property type="match status" value="1"/>
</dbReference>
<comment type="caution">
    <text evidence="1">The sequence shown here is derived from an EMBL/GenBank/DDBJ whole genome shotgun (WGS) entry which is preliminary data.</text>
</comment>
<evidence type="ECO:0000313" key="2">
    <source>
        <dbReference type="Proteomes" id="UP000789375"/>
    </source>
</evidence>
<organism evidence="1 2">
    <name type="scientific">Funneliformis mosseae</name>
    <name type="common">Endomycorrhizal fungus</name>
    <name type="synonym">Glomus mosseae</name>
    <dbReference type="NCBI Taxonomy" id="27381"/>
    <lineage>
        <taxon>Eukaryota</taxon>
        <taxon>Fungi</taxon>
        <taxon>Fungi incertae sedis</taxon>
        <taxon>Mucoromycota</taxon>
        <taxon>Glomeromycotina</taxon>
        <taxon>Glomeromycetes</taxon>
        <taxon>Glomerales</taxon>
        <taxon>Glomeraceae</taxon>
        <taxon>Funneliformis</taxon>
    </lineage>
</organism>
<accession>A0A9N9N8N4</accession>
<name>A0A9N9N8N4_FUNMO</name>
<keyword evidence="2" id="KW-1185">Reference proteome</keyword>
<dbReference type="Proteomes" id="UP000789375">
    <property type="component" value="Unassembled WGS sequence"/>
</dbReference>
<reference evidence="1" key="1">
    <citation type="submission" date="2021-06" db="EMBL/GenBank/DDBJ databases">
        <authorList>
            <person name="Kallberg Y."/>
            <person name="Tangrot J."/>
            <person name="Rosling A."/>
        </authorList>
    </citation>
    <scope>NUCLEOTIDE SEQUENCE</scope>
    <source>
        <strain evidence="1">87-6 pot B 2015</strain>
    </source>
</reference>